<dbReference type="Proteomes" id="UP001596220">
    <property type="component" value="Unassembled WGS sequence"/>
</dbReference>
<keyword evidence="1" id="KW-0472">Membrane</keyword>
<proteinExistence type="predicted"/>
<protein>
    <submittedName>
        <fullName evidence="2">Uncharacterized protein</fullName>
    </submittedName>
</protein>
<dbReference type="RefSeq" id="WP_380632311.1">
    <property type="nucleotide sequence ID" value="NZ_JBHSQO010000002.1"/>
</dbReference>
<keyword evidence="1" id="KW-1133">Transmembrane helix</keyword>
<keyword evidence="1" id="KW-0812">Transmembrane</keyword>
<gene>
    <name evidence="2" type="ORF">ACFP3R_02620</name>
</gene>
<dbReference type="EMBL" id="JBHSQO010000002">
    <property type="protein sequence ID" value="MFC6088155.1"/>
    <property type="molecule type" value="Genomic_DNA"/>
</dbReference>
<evidence type="ECO:0000256" key="1">
    <source>
        <dbReference type="SAM" id="Phobius"/>
    </source>
</evidence>
<keyword evidence="3" id="KW-1185">Reference proteome</keyword>
<accession>A0ABW1NYJ3</accession>
<evidence type="ECO:0000313" key="2">
    <source>
        <dbReference type="EMBL" id="MFC6088155.1"/>
    </source>
</evidence>
<sequence>MSITSASRPASRGWLPVLAWTHVTLGLAGVVAVLASPLFGLVTGALVLTAALAVRSLRRAALTVDRIFEEELDR</sequence>
<feature type="transmembrane region" description="Helical" evidence="1">
    <location>
        <begin position="38"/>
        <end position="57"/>
    </location>
</feature>
<feature type="transmembrane region" description="Helical" evidence="1">
    <location>
        <begin position="12"/>
        <end position="32"/>
    </location>
</feature>
<name>A0ABW1NYJ3_9PSEU</name>
<evidence type="ECO:0000313" key="3">
    <source>
        <dbReference type="Proteomes" id="UP001596220"/>
    </source>
</evidence>
<comment type="caution">
    <text evidence="2">The sequence shown here is derived from an EMBL/GenBank/DDBJ whole genome shotgun (WGS) entry which is preliminary data.</text>
</comment>
<reference evidence="3" key="1">
    <citation type="journal article" date="2019" name="Int. J. Syst. Evol. Microbiol.">
        <title>The Global Catalogue of Microorganisms (GCM) 10K type strain sequencing project: providing services to taxonomists for standard genome sequencing and annotation.</title>
        <authorList>
            <consortium name="The Broad Institute Genomics Platform"/>
            <consortium name="The Broad Institute Genome Sequencing Center for Infectious Disease"/>
            <person name="Wu L."/>
            <person name="Ma J."/>
        </authorList>
    </citation>
    <scope>NUCLEOTIDE SEQUENCE [LARGE SCALE GENOMIC DNA]</scope>
    <source>
        <strain evidence="3">CGMCC 4.7246</strain>
    </source>
</reference>
<organism evidence="2 3">
    <name type="scientific">Saccharothrix lopnurensis</name>
    <dbReference type="NCBI Taxonomy" id="1670621"/>
    <lineage>
        <taxon>Bacteria</taxon>
        <taxon>Bacillati</taxon>
        <taxon>Actinomycetota</taxon>
        <taxon>Actinomycetes</taxon>
        <taxon>Pseudonocardiales</taxon>
        <taxon>Pseudonocardiaceae</taxon>
        <taxon>Saccharothrix</taxon>
    </lineage>
</organism>